<evidence type="ECO:0000313" key="2">
    <source>
        <dbReference type="Proteomes" id="UP000037069"/>
    </source>
</evidence>
<dbReference type="OMA" id="PNYNESD"/>
<organism evidence="1 2">
    <name type="scientific">Lucilia cuprina</name>
    <name type="common">Green bottle fly</name>
    <name type="synonym">Australian sheep blowfly</name>
    <dbReference type="NCBI Taxonomy" id="7375"/>
    <lineage>
        <taxon>Eukaryota</taxon>
        <taxon>Metazoa</taxon>
        <taxon>Ecdysozoa</taxon>
        <taxon>Arthropoda</taxon>
        <taxon>Hexapoda</taxon>
        <taxon>Insecta</taxon>
        <taxon>Pterygota</taxon>
        <taxon>Neoptera</taxon>
        <taxon>Endopterygota</taxon>
        <taxon>Diptera</taxon>
        <taxon>Brachycera</taxon>
        <taxon>Muscomorpha</taxon>
        <taxon>Oestroidea</taxon>
        <taxon>Calliphoridae</taxon>
        <taxon>Luciliinae</taxon>
        <taxon>Lucilia</taxon>
    </lineage>
</organism>
<evidence type="ECO:0000313" key="1">
    <source>
        <dbReference type="EMBL" id="KNC22676.1"/>
    </source>
</evidence>
<dbReference type="EMBL" id="JRES01001467">
    <property type="protein sequence ID" value="KNC22676.1"/>
    <property type="molecule type" value="Genomic_DNA"/>
</dbReference>
<proteinExistence type="predicted"/>
<keyword evidence="2" id="KW-1185">Reference proteome</keyword>
<evidence type="ECO:0008006" key="3">
    <source>
        <dbReference type="Google" id="ProtNLM"/>
    </source>
</evidence>
<dbReference type="Proteomes" id="UP000037069">
    <property type="component" value="Unassembled WGS sequence"/>
</dbReference>
<comment type="caution">
    <text evidence="1">The sequence shown here is derived from an EMBL/GenBank/DDBJ whole genome shotgun (WGS) entry which is preliminary data.</text>
</comment>
<protein>
    <recommendedName>
        <fullName evidence="3">MADF domain-containing protein</fullName>
    </recommendedName>
</protein>
<dbReference type="OrthoDB" id="6081971at2759"/>
<dbReference type="AlphaFoldDB" id="A0A0L0BRM7"/>
<sequence>MQNLEGFINLIETVKKYPKLFTNTPQNDQDELQEWTAVANECKITISEAQDQWNLLLMEYVEYLRNNQDFSLAQHMDFLQPYFFSINDGEAIDEDELLNAIDCKKIAENIDSDIGDIKNEKEMVRKSIKLQSKDINDKMASTEKLPTTCNQLTSAISSETNNPSNSFTNLSSLELIFLGYAKQLQKMPLQLQLKTKRKIADIMDEAELQMMS</sequence>
<name>A0A0L0BRM7_LUCCU</name>
<accession>A0A0L0BRM7</accession>
<reference evidence="1 2" key="1">
    <citation type="journal article" date="2015" name="Nat. Commun.">
        <title>Lucilia cuprina genome unlocks parasitic fly biology to underpin future interventions.</title>
        <authorList>
            <person name="Anstead C.A."/>
            <person name="Korhonen P.K."/>
            <person name="Young N.D."/>
            <person name="Hall R.S."/>
            <person name="Jex A.R."/>
            <person name="Murali S.C."/>
            <person name="Hughes D.S."/>
            <person name="Lee S.F."/>
            <person name="Perry T."/>
            <person name="Stroehlein A.J."/>
            <person name="Ansell B.R."/>
            <person name="Breugelmans B."/>
            <person name="Hofmann A."/>
            <person name="Qu J."/>
            <person name="Dugan S."/>
            <person name="Lee S.L."/>
            <person name="Chao H."/>
            <person name="Dinh H."/>
            <person name="Han Y."/>
            <person name="Doddapaneni H.V."/>
            <person name="Worley K.C."/>
            <person name="Muzny D.M."/>
            <person name="Ioannidis P."/>
            <person name="Waterhouse R.M."/>
            <person name="Zdobnov E.M."/>
            <person name="James P.J."/>
            <person name="Bagnall N.H."/>
            <person name="Kotze A.C."/>
            <person name="Gibbs R.A."/>
            <person name="Richards S."/>
            <person name="Batterham P."/>
            <person name="Gasser R.B."/>
        </authorList>
    </citation>
    <scope>NUCLEOTIDE SEQUENCE [LARGE SCALE GENOMIC DNA]</scope>
    <source>
        <strain evidence="1 2">LS</strain>
        <tissue evidence="1">Full body</tissue>
    </source>
</reference>
<gene>
    <name evidence="1" type="ORF">FF38_05316</name>
</gene>